<feature type="site" description="Important for catalysis" evidence="7">
    <location>
        <position position="156"/>
    </location>
</feature>
<accession>Q67KK8</accession>
<feature type="binding site" evidence="6">
    <location>
        <position position="200"/>
    </location>
    <ligand>
        <name>NAD(+)</name>
        <dbReference type="ChEBI" id="CHEBI:57540"/>
    </ligand>
</feature>
<keyword evidence="11" id="KW-1185">Reference proteome</keyword>
<dbReference type="InterPro" id="IPR014362">
    <property type="entry name" value="Glu_DH"/>
</dbReference>
<dbReference type="InterPro" id="IPR006097">
    <property type="entry name" value="Glu/Leu/Phe/Val/Trp_DH_dimer"/>
</dbReference>
<dbReference type="PRINTS" id="PR00082">
    <property type="entry name" value="GLFDHDRGNASE"/>
</dbReference>
<dbReference type="GO" id="GO:0000166">
    <property type="term" value="F:nucleotide binding"/>
    <property type="evidence" value="ECO:0007669"/>
    <property type="project" value="UniProtKB-KW"/>
</dbReference>
<evidence type="ECO:0000259" key="9">
    <source>
        <dbReference type="SMART" id="SM00839"/>
    </source>
</evidence>
<proteinExistence type="inferred from homology"/>
<dbReference type="InterPro" id="IPR036291">
    <property type="entry name" value="NAD(P)-bd_dom_sf"/>
</dbReference>
<dbReference type="PROSITE" id="PS00074">
    <property type="entry name" value="GLFV_DEHYDROGENASE"/>
    <property type="match status" value="1"/>
</dbReference>
<sequence length="438" mass="46821">MRGVTNGGKEMGGAQNPFLIAQQQVRNAVAALGESEELFELLKAPAHFIEVQIPVRMDDGSLRVFTGYRSQHLTTLGPAKGGIRFHPAVTADEVKALSMWMTFKTSVVGLPYGGGKGGVVVDPRKLSLGELERLSRGYVRAIWPYLGPDKDIPAPDVNTNAQIMGWMTDEYETIVGASCPAVFTGKPLSMGGSLGREEATGRGTVITIREALAYLGLPVAGARVAVQGFGNAGQHAARLLEELGAVLVAASDSRGGIVCPGGMRVADLIAYKQATGSVVGFPGSRATDQFGVLTADCDILVPAALENQIDAEVARSIRARVVAEAANGPTTPDGDHVLAQRKIFLIPDILANAGGVTVSYFEWVQNRNQYYWTAEEVNARLEQRMVASFRDVVAMAERHGAYTRTAAYMYAIHRIAESLRMRGLLRAPARQALRAAAG</sequence>
<dbReference type="InterPro" id="IPR006096">
    <property type="entry name" value="Glu/Leu/Phe/Val/Trp_DH_C"/>
</dbReference>
<feature type="binding site" evidence="6">
    <location>
        <position position="104"/>
    </location>
    <ligand>
        <name>substrate</name>
    </ligand>
</feature>
<dbReference type="GO" id="GO:0006538">
    <property type="term" value="P:L-glutamate catabolic process"/>
    <property type="evidence" value="ECO:0007669"/>
    <property type="project" value="TreeGrafter"/>
</dbReference>
<dbReference type="InterPro" id="IPR033524">
    <property type="entry name" value="Glu/Leu/Phe/Val_DH_AS"/>
</dbReference>
<name>Q67KK8_SYMTH</name>
<dbReference type="Pfam" id="PF00208">
    <property type="entry name" value="ELFV_dehydrog"/>
    <property type="match status" value="1"/>
</dbReference>
<feature type="binding site" evidence="6">
    <location>
        <position position="80"/>
    </location>
    <ligand>
        <name>substrate</name>
    </ligand>
</feature>
<dbReference type="InterPro" id="IPR006095">
    <property type="entry name" value="Glu/Leu/Phe/Val/Trp_DH"/>
</dbReference>
<dbReference type="InterPro" id="IPR046346">
    <property type="entry name" value="Aminoacid_DH-like_N_sf"/>
</dbReference>
<evidence type="ECO:0000256" key="4">
    <source>
        <dbReference type="PIRNR" id="PIRNR000185"/>
    </source>
</evidence>
<dbReference type="HOGENOM" id="CLU_025763_1_2_9"/>
<dbReference type="InterPro" id="IPR033922">
    <property type="entry name" value="NAD_bind_Glu_DH"/>
</dbReference>
<organism evidence="10 11">
    <name type="scientific">Symbiobacterium thermophilum (strain DSM 24528 / JCM 14929 / IAM 14863 / T)</name>
    <dbReference type="NCBI Taxonomy" id="292459"/>
    <lineage>
        <taxon>Bacteria</taxon>
        <taxon>Bacillati</taxon>
        <taxon>Bacillota</taxon>
        <taxon>Clostridia</taxon>
        <taxon>Eubacteriales</taxon>
        <taxon>Symbiobacteriaceae</taxon>
        <taxon>Symbiobacterium</taxon>
    </lineage>
</organism>
<keyword evidence="6" id="KW-0547">Nucleotide-binding</keyword>
<dbReference type="PANTHER" id="PTHR11606">
    <property type="entry name" value="GLUTAMATE DEHYDROGENASE"/>
    <property type="match status" value="1"/>
</dbReference>
<dbReference type="Proteomes" id="UP000000417">
    <property type="component" value="Chromosome"/>
</dbReference>
<evidence type="ECO:0000256" key="5">
    <source>
        <dbReference type="PIRSR" id="PIRSR000185-1"/>
    </source>
</evidence>
<evidence type="ECO:0000256" key="1">
    <source>
        <dbReference type="ARBA" id="ARBA00006382"/>
    </source>
</evidence>
<dbReference type="PIRSF" id="PIRSF000185">
    <property type="entry name" value="Glu_DH"/>
    <property type="match status" value="1"/>
</dbReference>
<dbReference type="Gene3D" id="3.40.50.10860">
    <property type="entry name" value="Leucine Dehydrogenase, chain A, domain 1"/>
    <property type="match status" value="1"/>
</dbReference>
<feature type="binding site" evidence="6">
    <location>
        <position position="359"/>
    </location>
    <ligand>
        <name>substrate</name>
    </ligand>
</feature>
<feature type="active site" description="Proton donor" evidence="5">
    <location>
        <position position="116"/>
    </location>
</feature>
<evidence type="ECO:0000313" key="11">
    <source>
        <dbReference type="Proteomes" id="UP000000417"/>
    </source>
</evidence>
<reference evidence="10 11" key="1">
    <citation type="journal article" date="2004" name="Nucleic Acids Res.">
        <title>Genome sequence of Symbiobacterium thermophilum, an uncultivable bacterium that depends on microbial commensalism.</title>
        <authorList>
            <person name="Ueda K."/>
            <person name="Yamashita A."/>
            <person name="Ishikawa J."/>
            <person name="Shimada M."/>
            <person name="Watsuji T."/>
            <person name="Morimura K."/>
            <person name="Ikeda H."/>
            <person name="Hattori M."/>
            <person name="Beppu T."/>
        </authorList>
    </citation>
    <scope>NUCLEOTIDE SEQUENCE [LARGE SCALE GENOMIC DNA]</scope>
    <source>
        <strain evidence="11">T / IAM 14863</strain>
    </source>
</reference>
<evidence type="ECO:0000256" key="7">
    <source>
        <dbReference type="PIRSR" id="PIRSR000185-3"/>
    </source>
</evidence>
<evidence type="ECO:0000256" key="2">
    <source>
        <dbReference type="ARBA" id="ARBA00012896"/>
    </source>
</evidence>
<dbReference type="GO" id="GO:0004352">
    <property type="term" value="F:glutamate dehydrogenase (NAD+) activity"/>
    <property type="evidence" value="ECO:0007669"/>
    <property type="project" value="TreeGrafter"/>
</dbReference>
<evidence type="ECO:0000256" key="3">
    <source>
        <dbReference type="ARBA" id="ARBA00023002"/>
    </source>
</evidence>
<dbReference type="PANTHER" id="PTHR11606:SF13">
    <property type="entry name" value="GLUTAMATE DEHYDROGENASE 1, MITOCHONDRIAL"/>
    <property type="match status" value="1"/>
</dbReference>
<feature type="domain" description="Glutamate/phenylalanine/leucine/valine/L-tryptophan dehydrogenase C-terminal" evidence="9">
    <location>
        <begin position="193"/>
        <end position="423"/>
    </location>
</feature>
<dbReference type="Gene3D" id="3.40.50.720">
    <property type="entry name" value="NAD(P)-binding Rossmann-like Domain"/>
    <property type="match status" value="1"/>
</dbReference>
<dbReference type="FunFam" id="3.40.50.10860:FF:000003">
    <property type="entry name" value="Glutamate dehydrogenase"/>
    <property type="match status" value="1"/>
</dbReference>
<dbReference type="SMART" id="SM00839">
    <property type="entry name" value="ELFV_dehydrog"/>
    <property type="match status" value="1"/>
</dbReference>
<protein>
    <recommendedName>
        <fullName evidence="2 4">Glutamate dehydrogenase</fullName>
    </recommendedName>
</protein>
<dbReference type="AlphaFoldDB" id="Q67KK8"/>
<dbReference type="CDD" id="cd01076">
    <property type="entry name" value="NAD_bind_1_Glu_DH"/>
    <property type="match status" value="1"/>
</dbReference>
<gene>
    <name evidence="10" type="ordered locus">STH2805</name>
</gene>
<keyword evidence="6" id="KW-0520">NAD</keyword>
<feature type="binding site" evidence="6">
    <location>
        <position position="231"/>
    </location>
    <ligand>
        <name>NAD(+)</name>
        <dbReference type="ChEBI" id="CHEBI:57540"/>
    </ligand>
</feature>
<evidence type="ECO:0000256" key="8">
    <source>
        <dbReference type="RuleBase" id="RU004417"/>
    </source>
</evidence>
<evidence type="ECO:0000256" key="6">
    <source>
        <dbReference type="PIRSR" id="PIRSR000185-2"/>
    </source>
</evidence>
<dbReference type="Pfam" id="PF02812">
    <property type="entry name" value="ELFV_dehydrog_N"/>
    <property type="match status" value="1"/>
</dbReference>
<dbReference type="STRING" id="292459.STH2805"/>
<dbReference type="KEGG" id="sth:STH2805"/>
<dbReference type="eggNOG" id="COG0334">
    <property type="taxonomic scope" value="Bacteria"/>
</dbReference>
<keyword evidence="3 4" id="KW-0560">Oxidoreductase</keyword>
<dbReference type="SUPFAM" id="SSF53223">
    <property type="entry name" value="Aminoacid dehydrogenase-like, N-terminal domain"/>
    <property type="match status" value="1"/>
</dbReference>
<evidence type="ECO:0000313" key="10">
    <source>
        <dbReference type="EMBL" id="BAD41790.1"/>
    </source>
</evidence>
<dbReference type="SUPFAM" id="SSF51735">
    <property type="entry name" value="NAD(P)-binding Rossmann-fold domains"/>
    <property type="match status" value="1"/>
</dbReference>
<comment type="similarity">
    <text evidence="1 4 8">Belongs to the Glu/Leu/Phe/Val dehydrogenases family.</text>
</comment>
<dbReference type="EMBL" id="AP006840">
    <property type="protein sequence ID" value="BAD41790.1"/>
    <property type="molecule type" value="Genomic_DNA"/>
</dbReference>